<evidence type="ECO:0000313" key="2">
    <source>
        <dbReference type="EMBL" id="RFU32225.1"/>
    </source>
</evidence>
<dbReference type="OMA" id="WASNIAD"/>
<organism evidence="2 3">
    <name type="scientific">Scytalidium lignicola</name>
    <name type="common">Hyphomycete</name>
    <dbReference type="NCBI Taxonomy" id="5539"/>
    <lineage>
        <taxon>Eukaryota</taxon>
        <taxon>Fungi</taxon>
        <taxon>Dikarya</taxon>
        <taxon>Ascomycota</taxon>
        <taxon>Pezizomycotina</taxon>
        <taxon>Leotiomycetes</taxon>
        <taxon>Leotiomycetes incertae sedis</taxon>
        <taxon>Scytalidium</taxon>
    </lineage>
</organism>
<dbReference type="Gene3D" id="3.40.50.150">
    <property type="entry name" value="Vaccinia Virus protein VP39"/>
    <property type="match status" value="1"/>
</dbReference>
<accession>A0A3E2HFU3</accession>
<feature type="compositionally biased region" description="Low complexity" evidence="1">
    <location>
        <begin position="60"/>
        <end position="72"/>
    </location>
</feature>
<comment type="caution">
    <text evidence="2">The sequence shown here is derived from an EMBL/GenBank/DDBJ whole genome shotgun (WGS) entry which is preliminary data.</text>
</comment>
<feature type="compositionally biased region" description="Low complexity" evidence="1">
    <location>
        <begin position="441"/>
        <end position="459"/>
    </location>
</feature>
<dbReference type="AlphaFoldDB" id="A0A3E2HFU3"/>
<keyword evidence="3" id="KW-1185">Reference proteome</keyword>
<dbReference type="InterPro" id="IPR029063">
    <property type="entry name" value="SAM-dependent_MTases_sf"/>
</dbReference>
<dbReference type="Proteomes" id="UP000258309">
    <property type="component" value="Unassembled WGS sequence"/>
</dbReference>
<feature type="region of interest" description="Disordered" evidence="1">
    <location>
        <begin position="1"/>
        <end position="84"/>
    </location>
</feature>
<dbReference type="CDD" id="cd02440">
    <property type="entry name" value="AdoMet_MTases"/>
    <property type="match status" value="1"/>
</dbReference>
<reference evidence="2 3" key="1">
    <citation type="submission" date="2018-05" db="EMBL/GenBank/DDBJ databases">
        <title>Draft genome sequence of Scytalidium lignicola DSM 105466, a ubiquitous saprotrophic fungus.</title>
        <authorList>
            <person name="Buettner E."/>
            <person name="Gebauer A.M."/>
            <person name="Hofrichter M."/>
            <person name="Liers C."/>
            <person name="Kellner H."/>
        </authorList>
    </citation>
    <scope>NUCLEOTIDE SEQUENCE [LARGE SCALE GENOMIC DNA]</scope>
    <source>
        <strain evidence="2 3">DSM 105466</strain>
    </source>
</reference>
<feature type="non-terminal residue" evidence="2">
    <location>
        <position position="478"/>
    </location>
</feature>
<gene>
    <name evidence="2" type="ORF">B7463_g4139</name>
</gene>
<dbReference type="EMBL" id="NCSJ02000059">
    <property type="protein sequence ID" value="RFU32225.1"/>
    <property type="molecule type" value="Genomic_DNA"/>
</dbReference>
<evidence type="ECO:0000313" key="3">
    <source>
        <dbReference type="Proteomes" id="UP000258309"/>
    </source>
</evidence>
<feature type="compositionally biased region" description="Pro residues" evidence="1">
    <location>
        <begin position="37"/>
        <end position="50"/>
    </location>
</feature>
<protein>
    <recommendedName>
        <fullName evidence="4">S-adenosyl-L-methionine-dependent methyltransferase</fullName>
    </recommendedName>
</protein>
<dbReference type="OrthoDB" id="2013972at2759"/>
<dbReference type="Pfam" id="PF13489">
    <property type="entry name" value="Methyltransf_23"/>
    <property type="match status" value="1"/>
</dbReference>
<evidence type="ECO:0008006" key="4">
    <source>
        <dbReference type="Google" id="ProtNLM"/>
    </source>
</evidence>
<sequence length="478" mass="53459">MSQANRLQGPPERRPGATQPQDPRSSASTPASASASPPAPFTPSQLPPRLPDYDSGLSITETEPPTPDTEWPLQPPSAPGLSLAQDPYAQFLPSAGPYQDYIEVDSDENGSDVDSAFGGSLIGCDTDTLASYITDYRYENGRRYHAYRDGEYWGPNDESANDQQDLAHHMYLMTLEGRLHLAPIVNPHNILDIGTGTGIWAIEMADAYPASHVTGTDLSPIQPLFVPPNCTFEIEDCTQPWTYPASHFDFIHIRELFGCVRDWDVFFAQCYKHTKPGGYVEILEHSVWPRADDDTLKPDSFYNYWGQTVMEVSEKFGKSFTIWEEAKARMEKAGFVNVEEIRYKWPMNGWPSPEFRTNGNDGGKSWRRLRELGIWNQLRLYDGIEGMLIRLLTAHNGWSYEQAQVHLAQMRTTLKDLSVHAYLDVSVVYGEKPGGKRKRSTASGGESSLSASSQSSSSGYTVQPMPKSYIPEDYQGMT</sequence>
<dbReference type="PANTHER" id="PTHR43591:SF105">
    <property type="entry name" value="METHYLTRANSFERASE DOMAIN-CONTAINING PROTEIN-RELATED"/>
    <property type="match status" value="1"/>
</dbReference>
<feature type="compositionally biased region" description="Low complexity" evidence="1">
    <location>
        <begin position="25"/>
        <end position="36"/>
    </location>
</feature>
<proteinExistence type="predicted"/>
<feature type="region of interest" description="Disordered" evidence="1">
    <location>
        <begin position="432"/>
        <end position="478"/>
    </location>
</feature>
<dbReference type="SUPFAM" id="SSF53335">
    <property type="entry name" value="S-adenosyl-L-methionine-dependent methyltransferases"/>
    <property type="match status" value="1"/>
</dbReference>
<evidence type="ECO:0000256" key="1">
    <source>
        <dbReference type="SAM" id="MobiDB-lite"/>
    </source>
</evidence>
<dbReference type="STRING" id="5539.A0A3E2HFU3"/>
<name>A0A3E2HFU3_SCYLI</name>
<feature type="non-terminal residue" evidence="2">
    <location>
        <position position="1"/>
    </location>
</feature>
<dbReference type="PANTHER" id="PTHR43591">
    <property type="entry name" value="METHYLTRANSFERASE"/>
    <property type="match status" value="1"/>
</dbReference>
<dbReference type="GO" id="GO:0008168">
    <property type="term" value="F:methyltransferase activity"/>
    <property type="evidence" value="ECO:0007669"/>
    <property type="project" value="TreeGrafter"/>
</dbReference>